<evidence type="ECO:0000313" key="1">
    <source>
        <dbReference type="EMBL" id="VEU40822.1"/>
    </source>
</evidence>
<dbReference type="Proteomes" id="UP000291116">
    <property type="component" value="Unassembled WGS sequence"/>
</dbReference>
<proteinExistence type="predicted"/>
<reference evidence="1 2" key="1">
    <citation type="submission" date="2019-01" db="EMBL/GenBank/DDBJ databases">
        <authorList>
            <person name="Ferrante I. M."/>
        </authorList>
    </citation>
    <scope>NUCLEOTIDE SEQUENCE [LARGE SCALE GENOMIC DNA]</scope>
    <source>
        <strain evidence="1 2">B856</strain>
    </source>
</reference>
<protein>
    <submittedName>
        <fullName evidence="1">Uncharacterized protein</fullName>
    </submittedName>
</protein>
<evidence type="ECO:0000313" key="2">
    <source>
        <dbReference type="Proteomes" id="UP000291116"/>
    </source>
</evidence>
<name>A0A448ZFK1_9STRA</name>
<gene>
    <name evidence="1" type="ORF">PSNMU_V1.4_AUG-EV-PASAV3_0077190</name>
</gene>
<organism evidence="1 2">
    <name type="scientific">Pseudo-nitzschia multistriata</name>
    <dbReference type="NCBI Taxonomy" id="183589"/>
    <lineage>
        <taxon>Eukaryota</taxon>
        <taxon>Sar</taxon>
        <taxon>Stramenopiles</taxon>
        <taxon>Ochrophyta</taxon>
        <taxon>Bacillariophyta</taxon>
        <taxon>Bacillariophyceae</taxon>
        <taxon>Bacillariophycidae</taxon>
        <taxon>Bacillariales</taxon>
        <taxon>Bacillariaceae</taxon>
        <taxon>Pseudo-nitzschia</taxon>
    </lineage>
</organism>
<dbReference type="AlphaFoldDB" id="A0A448ZFK1"/>
<dbReference type="EMBL" id="CAACVS010000310">
    <property type="protein sequence ID" value="VEU40822.1"/>
    <property type="molecule type" value="Genomic_DNA"/>
</dbReference>
<keyword evidence="2" id="KW-1185">Reference proteome</keyword>
<sequence>MFGILNRRGLAIVQYDYCSEGNTESGNLGFFLGKSHGCVGFEGLELICNIGHLDFSLGVVEGLDGSLELAQSTGVLSLLEDNKSSKVCLKTLCVQFQRFFGLVGSAVVDSNSDRSGVTGV</sequence>
<accession>A0A448ZFK1</accession>